<reference evidence="3 4" key="1">
    <citation type="journal article" date="2019" name="Nat. Ecol. Evol.">
        <title>Megaphylogeny resolves global patterns of mushroom evolution.</title>
        <authorList>
            <person name="Varga T."/>
            <person name="Krizsan K."/>
            <person name="Foldi C."/>
            <person name="Dima B."/>
            <person name="Sanchez-Garcia M."/>
            <person name="Sanchez-Ramirez S."/>
            <person name="Szollosi G.J."/>
            <person name="Szarkandi J.G."/>
            <person name="Papp V."/>
            <person name="Albert L."/>
            <person name="Andreopoulos W."/>
            <person name="Angelini C."/>
            <person name="Antonin V."/>
            <person name="Barry K.W."/>
            <person name="Bougher N.L."/>
            <person name="Buchanan P."/>
            <person name="Buyck B."/>
            <person name="Bense V."/>
            <person name="Catcheside P."/>
            <person name="Chovatia M."/>
            <person name="Cooper J."/>
            <person name="Damon W."/>
            <person name="Desjardin D."/>
            <person name="Finy P."/>
            <person name="Geml J."/>
            <person name="Haridas S."/>
            <person name="Hughes K."/>
            <person name="Justo A."/>
            <person name="Karasinski D."/>
            <person name="Kautmanova I."/>
            <person name="Kiss B."/>
            <person name="Kocsube S."/>
            <person name="Kotiranta H."/>
            <person name="LaButti K.M."/>
            <person name="Lechner B.E."/>
            <person name="Liimatainen K."/>
            <person name="Lipzen A."/>
            <person name="Lukacs Z."/>
            <person name="Mihaltcheva S."/>
            <person name="Morgado L.N."/>
            <person name="Niskanen T."/>
            <person name="Noordeloos M.E."/>
            <person name="Ohm R.A."/>
            <person name="Ortiz-Santana B."/>
            <person name="Ovrebo C."/>
            <person name="Racz N."/>
            <person name="Riley R."/>
            <person name="Savchenko A."/>
            <person name="Shiryaev A."/>
            <person name="Soop K."/>
            <person name="Spirin V."/>
            <person name="Szebenyi C."/>
            <person name="Tomsovsky M."/>
            <person name="Tulloss R.E."/>
            <person name="Uehling J."/>
            <person name="Grigoriev I.V."/>
            <person name="Vagvolgyi C."/>
            <person name="Papp T."/>
            <person name="Martin F.M."/>
            <person name="Miettinen O."/>
            <person name="Hibbett D.S."/>
            <person name="Nagy L.G."/>
        </authorList>
    </citation>
    <scope>NUCLEOTIDE SEQUENCE [LARGE SCALE GENOMIC DNA]</scope>
    <source>
        <strain evidence="3 4">HHB13444</strain>
    </source>
</reference>
<feature type="region of interest" description="Disordered" evidence="1">
    <location>
        <begin position="439"/>
        <end position="475"/>
    </location>
</feature>
<dbReference type="SUPFAM" id="SSF56112">
    <property type="entry name" value="Protein kinase-like (PK-like)"/>
    <property type="match status" value="1"/>
</dbReference>
<feature type="region of interest" description="Disordered" evidence="1">
    <location>
        <begin position="949"/>
        <end position="996"/>
    </location>
</feature>
<dbReference type="InParanoid" id="A0A5C3P188"/>
<feature type="compositionally biased region" description="Low complexity" evidence="1">
    <location>
        <begin position="272"/>
        <end position="289"/>
    </location>
</feature>
<evidence type="ECO:0000259" key="2">
    <source>
        <dbReference type="Pfam" id="PF17667"/>
    </source>
</evidence>
<dbReference type="AlphaFoldDB" id="A0A5C3P188"/>
<feature type="region of interest" description="Disordered" evidence="1">
    <location>
        <begin position="28"/>
        <end position="71"/>
    </location>
</feature>
<evidence type="ECO:0000256" key="1">
    <source>
        <dbReference type="SAM" id="MobiDB-lite"/>
    </source>
</evidence>
<dbReference type="EMBL" id="ML211394">
    <property type="protein sequence ID" value="TFK83416.1"/>
    <property type="molecule type" value="Genomic_DNA"/>
</dbReference>
<gene>
    <name evidence="3" type="ORF">K466DRAFT_602870</name>
</gene>
<proteinExistence type="predicted"/>
<dbReference type="InterPro" id="IPR011009">
    <property type="entry name" value="Kinase-like_dom_sf"/>
</dbReference>
<feature type="compositionally biased region" description="Low complexity" evidence="1">
    <location>
        <begin position="36"/>
        <end position="47"/>
    </location>
</feature>
<name>A0A5C3P188_9APHY</name>
<dbReference type="PROSITE" id="PS00109">
    <property type="entry name" value="PROTEIN_KINASE_TYR"/>
    <property type="match status" value="1"/>
</dbReference>
<dbReference type="InterPro" id="IPR008266">
    <property type="entry name" value="Tyr_kinase_AS"/>
</dbReference>
<feature type="region of interest" description="Disordered" evidence="1">
    <location>
        <begin position="244"/>
        <end position="300"/>
    </location>
</feature>
<feature type="region of interest" description="Disordered" evidence="1">
    <location>
        <begin position="815"/>
        <end position="856"/>
    </location>
</feature>
<keyword evidence="4" id="KW-1185">Reference proteome</keyword>
<dbReference type="PANTHER" id="PTHR48125:SF12">
    <property type="entry name" value="AT HOOK TRANSCRIPTION FACTOR FAMILY-RELATED"/>
    <property type="match status" value="1"/>
</dbReference>
<feature type="compositionally biased region" description="Low complexity" evidence="1">
    <location>
        <begin position="819"/>
        <end position="856"/>
    </location>
</feature>
<evidence type="ECO:0000313" key="4">
    <source>
        <dbReference type="Proteomes" id="UP000308197"/>
    </source>
</evidence>
<dbReference type="GO" id="GO:0004672">
    <property type="term" value="F:protein kinase activity"/>
    <property type="evidence" value="ECO:0007669"/>
    <property type="project" value="InterPro"/>
</dbReference>
<protein>
    <recommendedName>
        <fullName evidence="2">Fungal-type protein kinase domain-containing protein</fullName>
    </recommendedName>
</protein>
<evidence type="ECO:0000313" key="3">
    <source>
        <dbReference type="EMBL" id="TFK83416.1"/>
    </source>
</evidence>
<sequence>MADDDPFAPRTGIGRTVGVIHRSVAEYSLPAPPAPTTSGATATTEGPRPQPPDAPRASGSPPAADQFFGTPIKNAINPHTYEPITGKQRGPFLVGKGGMGPRFCQFTVDAFLARLPPPKPPTAEQREIFKGADLSKVKLEKDIYPLLTESIDSVFKAATAKNVRVLETPSHRAHDGHGTRTDTLNDAGIYLKNEAAVTATTLDAKRRVASKIDKLAERHHIGVRSWHWLAIPIEVKHGTTPTAFEFRESPDASPEPDPATQKTQKRQKKQKQSAQASSAADASEQSTASDPSSSQGAAKTFIRSSAGGEAALAQFIEYMLNVFDNQHRVFSYALYVWDHLARLCYFDRDGAVVSEEFKWTTPDSPLHDFLWRVATMSEAELGYDETAKRVKDDDDKVKRFKAMHNDPAVHEAIRPFVEQAVSDGYPIYKVTIIPMAAPPDEGFPDDPFPPPAPTPNSSSPTLADAAPPPEPKERSFLIGKPHFSSHSLIGRCTRGYIAYDIDGDRLCFLKDYWRPYVPNRTRPEHLVYERMARCGVSGIPTLICGGDVGGTHAQETKVHRVLHHLQNARPVPRSHYRMATVEIGLPLESFENFRELALVFADAVYTHSQAWEKAKVMHRDISLGNMLINPDNRAGLLIDWDLARVECELGSGPTEPERTGTWPFRSALGFVHAFDFLVLKYHPTDRAVLRTFVTSTYEEYSTVRGIRRGGDTKLAQIGNPSPPFTVLHGNTALQNILTQLHKGCHDSYKSVNLVQMQSLYGISQPKADENESGPSPPPKAKTVISMNISRAPPPRVLPPPDSEATLPTASVSIGRVDASKQSQSSSQGKTISTTTSTTTSATPIATTPATTSSTASDPCWLKGFLSHHAHLSAVLATYYEEEELDDKYPDQFKLRKGEDAIVVAERPRTHGISSMSMSTGSDLVPNLGHTSVGTSMGFYHSSDIPRFHVPIKRPRSDDDDEDARGGDAGPQAVDPGPSAVQPARQTIVSRMKKRQC</sequence>
<dbReference type="PANTHER" id="PTHR48125">
    <property type="entry name" value="LP07818P1"/>
    <property type="match status" value="1"/>
</dbReference>
<feature type="domain" description="Fungal-type protein kinase" evidence="2">
    <location>
        <begin position="473"/>
        <end position="665"/>
    </location>
</feature>
<organism evidence="3 4">
    <name type="scientific">Polyporus arcularius HHB13444</name>
    <dbReference type="NCBI Taxonomy" id="1314778"/>
    <lineage>
        <taxon>Eukaryota</taxon>
        <taxon>Fungi</taxon>
        <taxon>Dikarya</taxon>
        <taxon>Basidiomycota</taxon>
        <taxon>Agaricomycotina</taxon>
        <taxon>Agaricomycetes</taxon>
        <taxon>Polyporales</taxon>
        <taxon>Polyporaceae</taxon>
        <taxon>Polyporus</taxon>
    </lineage>
</organism>
<feature type="domain" description="Fungal-type protein kinase" evidence="2">
    <location>
        <begin position="308"/>
        <end position="395"/>
    </location>
</feature>
<dbReference type="Pfam" id="PF17667">
    <property type="entry name" value="Pkinase_fungal"/>
    <property type="match status" value="2"/>
</dbReference>
<dbReference type="Proteomes" id="UP000308197">
    <property type="component" value="Unassembled WGS sequence"/>
</dbReference>
<dbReference type="InterPro" id="IPR040976">
    <property type="entry name" value="Pkinase_fungal"/>
</dbReference>
<dbReference type="STRING" id="1314778.A0A5C3P188"/>
<accession>A0A5C3P188</accession>